<dbReference type="AlphaFoldDB" id="A0AAQ3RZD9"/>
<reference evidence="1 2" key="1">
    <citation type="journal article" date="2023" name="Life. Sci Alliance">
        <title>Evolutionary insights into 3D genome organization and epigenetic landscape of Vigna mungo.</title>
        <authorList>
            <person name="Junaid A."/>
            <person name="Singh B."/>
            <person name="Bhatia S."/>
        </authorList>
    </citation>
    <scope>NUCLEOTIDE SEQUENCE [LARGE SCALE GENOMIC DNA]</scope>
    <source>
        <strain evidence="1">Urdbean</strain>
    </source>
</reference>
<feature type="non-terminal residue" evidence="1">
    <location>
        <position position="1"/>
    </location>
</feature>
<organism evidence="1 2">
    <name type="scientific">Vigna mungo</name>
    <name type="common">Black gram</name>
    <name type="synonym">Phaseolus mungo</name>
    <dbReference type="NCBI Taxonomy" id="3915"/>
    <lineage>
        <taxon>Eukaryota</taxon>
        <taxon>Viridiplantae</taxon>
        <taxon>Streptophyta</taxon>
        <taxon>Embryophyta</taxon>
        <taxon>Tracheophyta</taxon>
        <taxon>Spermatophyta</taxon>
        <taxon>Magnoliopsida</taxon>
        <taxon>eudicotyledons</taxon>
        <taxon>Gunneridae</taxon>
        <taxon>Pentapetalae</taxon>
        <taxon>rosids</taxon>
        <taxon>fabids</taxon>
        <taxon>Fabales</taxon>
        <taxon>Fabaceae</taxon>
        <taxon>Papilionoideae</taxon>
        <taxon>50 kb inversion clade</taxon>
        <taxon>NPAAA clade</taxon>
        <taxon>indigoferoid/millettioid clade</taxon>
        <taxon>Phaseoleae</taxon>
        <taxon>Vigna</taxon>
    </lineage>
</organism>
<sequence>VTGFQILFFNEPAPTFGQNVALATIPIRVAESPHFPRNVFEVQQNALRRRRANAVNALQREVLLRVLLRDHQPIQLPHVTRRNRLLEQLLPRLYKTRASDRITGSGCGGSAAPPYDSTAALALLKLVIVRVFPEHVDDFRLGMRVEKLGLAVLVVALSGAAGYRLEVGNRVLAAEALRGDVVCPGRLVFLVEGSQPHALVLLVNLGTPAAVGLRHDAFVL</sequence>
<dbReference type="Proteomes" id="UP001374535">
    <property type="component" value="Chromosome 5"/>
</dbReference>
<accession>A0AAQ3RZD9</accession>
<dbReference type="EMBL" id="CP144696">
    <property type="protein sequence ID" value="WVZ10773.1"/>
    <property type="molecule type" value="Genomic_DNA"/>
</dbReference>
<proteinExistence type="predicted"/>
<evidence type="ECO:0000313" key="1">
    <source>
        <dbReference type="EMBL" id="WVZ10773.1"/>
    </source>
</evidence>
<protein>
    <submittedName>
        <fullName evidence="1">Uncharacterized protein</fullName>
    </submittedName>
</protein>
<evidence type="ECO:0000313" key="2">
    <source>
        <dbReference type="Proteomes" id="UP001374535"/>
    </source>
</evidence>
<gene>
    <name evidence="1" type="ORF">V8G54_015303</name>
</gene>
<name>A0AAQ3RZD9_VIGMU</name>
<keyword evidence="2" id="KW-1185">Reference proteome</keyword>